<keyword evidence="8" id="KW-1185">Reference proteome</keyword>
<dbReference type="GO" id="GO:0006270">
    <property type="term" value="P:DNA replication initiation"/>
    <property type="evidence" value="ECO:0007669"/>
    <property type="project" value="TreeGrafter"/>
</dbReference>
<feature type="compositionally biased region" description="Basic and acidic residues" evidence="4">
    <location>
        <begin position="333"/>
        <end position="344"/>
    </location>
</feature>
<feature type="compositionally biased region" description="Basic and acidic residues" evidence="4">
    <location>
        <begin position="192"/>
        <end position="207"/>
    </location>
</feature>
<feature type="region of interest" description="Disordered" evidence="4">
    <location>
        <begin position="171"/>
        <end position="219"/>
    </location>
</feature>
<name>A0A2R5GF74_9STRA</name>
<organism evidence="7 8">
    <name type="scientific">Hondaea fermentalgiana</name>
    <dbReference type="NCBI Taxonomy" id="2315210"/>
    <lineage>
        <taxon>Eukaryota</taxon>
        <taxon>Sar</taxon>
        <taxon>Stramenopiles</taxon>
        <taxon>Bigyra</taxon>
        <taxon>Labyrinthulomycetes</taxon>
        <taxon>Thraustochytrida</taxon>
        <taxon>Thraustochytriidae</taxon>
        <taxon>Hondaea</taxon>
    </lineage>
</organism>
<dbReference type="GO" id="GO:0005664">
    <property type="term" value="C:nuclear origin of replication recognition complex"/>
    <property type="evidence" value="ECO:0007669"/>
    <property type="project" value="TreeGrafter"/>
</dbReference>
<evidence type="ECO:0000256" key="4">
    <source>
        <dbReference type="SAM" id="MobiDB-lite"/>
    </source>
</evidence>
<dbReference type="Proteomes" id="UP000241890">
    <property type="component" value="Unassembled WGS sequence"/>
</dbReference>
<feature type="region of interest" description="Disordered" evidence="4">
    <location>
        <begin position="374"/>
        <end position="394"/>
    </location>
</feature>
<feature type="compositionally biased region" description="Polar residues" evidence="4">
    <location>
        <begin position="174"/>
        <end position="184"/>
    </location>
</feature>
<dbReference type="InterPro" id="IPR041664">
    <property type="entry name" value="AAA_16"/>
</dbReference>
<evidence type="ECO:0000313" key="7">
    <source>
        <dbReference type="EMBL" id="GBG29580.1"/>
    </source>
</evidence>
<dbReference type="PANTHER" id="PTHR12705:SF0">
    <property type="entry name" value="ORIGIN RECOGNITION COMPLEX SUBUNIT 5"/>
    <property type="match status" value="1"/>
</dbReference>
<accession>A0A2R5GF74</accession>
<dbReference type="InterPro" id="IPR027417">
    <property type="entry name" value="P-loop_NTPase"/>
</dbReference>
<proteinExistence type="inferred from homology"/>
<gene>
    <name evidence="7" type="ORF">FCC1311_058012</name>
</gene>
<evidence type="ECO:0000256" key="3">
    <source>
        <dbReference type="ARBA" id="ARBA00022840"/>
    </source>
</evidence>
<dbReference type="InterPro" id="IPR047088">
    <property type="entry name" value="ORC5_C"/>
</dbReference>
<dbReference type="PANTHER" id="PTHR12705">
    <property type="entry name" value="ORIGIN RECOGNITION COMPLEX SUBUNIT 5"/>
    <property type="match status" value="1"/>
</dbReference>
<dbReference type="OrthoDB" id="365981at2759"/>
<keyword evidence="2" id="KW-0547">Nucleotide-binding</keyword>
<evidence type="ECO:0000259" key="5">
    <source>
        <dbReference type="Pfam" id="PF13191"/>
    </source>
</evidence>
<sequence>MMTMSDADSDDDDEEEEEEGDEEEDEAESENERVSFAQLSRKELWPRLREEGWHYKVGRGLVSHYYLAPNVATVEDGILGETVFESEDALYNHFQNLREPRKASAAATSPGSQSVLEMWSAMMGRGWRQVDNLFISPDAKPVREGPRDLAVFKEDHCTVFRSMRRAVSNFIMKNKSSPTSSQRETLGGEGASHNDNDNSDGEDRGNSDSEDDEEENEKADALRKFNEYMQTLRDEQPRPANFFRDFFPMLREAGWTYKYGSGIDTEIFLAPGIKRISDGVRGETVIPSQASMCEWIKLNRGAIQQSLHRALLTTPSEEKVTSSDGALSGVDPGRARDTFGDKGAESSSEAGDVEAMELASAAGESDVDVDAAAPERSGVNETQDGTDGDDAIRPRLCDDENKVMKAPRYEHPSGSHLHDEFEEVLAATSELKLRWPGREEQIDVLAGIMTPRHLLTSHLVLHGDTATGKSGVIRALLNALKYPFAAVDCEECYTPTILFQRLISQMPAPIETGDAGNFMDLADTEAENADEGGDEHDADDADAEDSYIARKNRNVAENRAVLESLGIVLSPESQSAQGRQTSFDSENVVPTTMDIAGNEVVPETGEASVVSVGGSAIPEARKRWQLAPERCGSMREFMLEISRRFRPSREAKETFYLLLENVSRLEDLGPKFLPALLRIERTTGCNICVVLTTSELPGPMSLALRNASTCFVEFPAYSQMEQRKILMMQLGARAGKAYSEGDVRSFVAVALQTFSSQVRDLREMSRICSDLWEALVKRPGSLGNPQTAFRVALEGRVGLTFKMLYHHDFELDPRAENPNGHTLERWERDEIKRAADLPYDSKVVLLASFLGSYNSPEHDRTLFGHARKLSKQQKYGSAATSRKLAGASAGQLLLGPKVFNLERLVNLYRALEGMLEASASRPGDEAQGAPGKRRPTRQLNKQVASLISAGLLTRVSRAEDLDLVKLKCTVPFDFAQALAETVKLDLAELLEA</sequence>
<evidence type="ECO:0000313" key="8">
    <source>
        <dbReference type="Proteomes" id="UP000241890"/>
    </source>
</evidence>
<dbReference type="Pfam" id="PF14630">
    <property type="entry name" value="ORC5_C"/>
    <property type="match status" value="1"/>
</dbReference>
<feature type="region of interest" description="Disordered" evidence="4">
    <location>
        <begin position="314"/>
        <end position="353"/>
    </location>
</feature>
<dbReference type="Gene3D" id="3.40.50.300">
    <property type="entry name" value="P-loop containing nucleotide triphosphate hydrolases"/>
    <property type="match status" value="1"/>
</dbReference>
<dbReference type="GO" id="GO:0003688">
    <property type="term" value="F:DNA replication origin binding"/>
    <property type="evidence" value="ECO:0007669"/>
    <property type="project" value="TreeGrafter"/>
</dbReference>
<evidence type="ECO:0000256" key="1">
    <source>
        <dbReference type="ARBA" id="ARBA00006269"/>
    </source>
</evidence>
<evidence type="ECO:0000256" key="2">
    <source>
        <dbReference type="ARBA" id="ARBA00022741"/>
    </source>
</evidence>
<dbReference type="InterPro" id="IPR020796">
    <property type="entry name" value="ORC5"/>
</dbReference>
<feature type="compositionally biased region" description="Acidic residues" evidence="4">
    <location>
        <begin position="7"/>
        <end position="29"/>
    </location>
</feature>
<reference evidence="7 8" key="1">
    <citation type="submission" date="2017-12" db="EMBL/GenBank/DDBJ databases">
        <title>Sequencing, de novo assembly and annotation of complete genome of a new Thraustochytrid species, strain FCC1311.</title>
        <authorList>
            <person name="Sedici K."/>
            <person name="Godart F."/>
            <person name="Aiese Cigliano R."/>
            <person name="Sanseverino W."/>
            <person name="Barakat M."/>
            <person name="Ortet P."/>
            <person name="Marechal E."/>
            <person name="Cagnac O."/>
            <person name="Amato A."/>
        </authorList>
    </citation>
    <scope>NUCLEOTIDE SEQUENCE [LARGE SCALE GENOMIC DNA]</scope>
</reference>
<dbReference type="AlphaFoldDB" id="A0A2R5GF74"/>
<dbReference type="InParanoid" id="A0A2R5GF74"/>
<feature type="region of interest" description="Disordered" evidence="4">
    <location>
        <begin position="1"/>
        <end position="35"/>
    </location>
</feature>
<keyword evidence="3" id="KW-0067">ATP-binding</keyword>
<comment type="caution">
    <text evidence="7">The sequence shown here is derived from an EMBL/GenBank/DDBJ whole genome shotgun (WGS) entry which is preliminary data.</text>
</comment>
<dbReference type="EMBL" id="BEYU01000060">
    <property type="protein sequence ID" value="GBG29580.1"/>
    <property type="molecule type" value="Genomic_DNA"/>
</dbReference>
<feature type="domain" description="Origin recognition complex subunit 5 C-terminal" evidence="6">
    <location>
        <begin position="837"/>
        <end position="990"/>
    </location>
</feature>
<feature type="domain" description="Orc1-like AAA ATPase" evidence="5">
    <location>
        <begin position="434"/>
        <end position="690"/>
    </location>
</feature>
<evidence type="ECO:0000259" key="6">
    <source>
        <dbReference type="Pfam" id="PF14630"/>
    </source>
</evidence>
<protein>
    <submittedName>
        <fullName evidence="7">Origin recognition complex subunit 5</fullName>
    </submittedName>
</protein>
<dbReference type="Pfam" id="PF13191">
    <property type="entry name" value="AAA_16"/>
    <property type="match status" value="1"/>
</dbReference>
<dbReference type="SUPFAM" id="SSF52540">
    <property type="entry name" value="P-loop containing nucleoside triphosphate hydrolases"/>
    <property type="match status" value="1"/>
</dbReference>
<feature type="compositionally biased region" description="Acidic residues" evidence="4">
    <location>
        <begin position="208"/>
        <end position="217"/>
    </location>
</feature>
<comment type="similarity">
    <text evidence="1">Belongs to the ORC5 family.</text>
</comment>